<gene>
    <name evidence="1" type="ORF">LNP07_04955</name>
</gene>
<accession>A0ABT0I2C9</accession>
<comment type="caution">
    <text evidence="1">The sequence shown here is derived from an EMBL/GenBank/DDBJ whole genome shotgun (WGS) entry which is preliminary data.</text>
</comment>
<reference evidence="1 2" key="1">
    <citation type="submission" date="2021-11" db="EMBL/GenBank/DDBJ databases">
        <title>Comparative genomics of bee honey and flower isolates.</title>
        <authorList>
            <person name="Bechtner J.D."/>
            <person name="Gallus M.K."/>
            <person name="Ehrmann M."/>
        </authorList>
    </citation>
    <scope>NUCLEOTIDE SEQUENCE [LARGE SCALE GENOMIC DNA]</scope>
    <source>
        <strain evidence="1 2">M161</strain>
    </source>
</reference>
<dbReference type="EMBL" id="JAJIAO010000004">
    <property type="protein sequence ID" value="MCK8624862.1"/>
    <property type="molecule type" value="Genomic_DNA"/>
</dbReference>
<dbReference type="Proteomes" id="UP001522905">
    <property type="component" value="Unassembled WGS sequence"/>
</dbReference>
<name>A0ABT0I2C9_9LACO</name>
<keyword evidence="2" id="KW-1185">Reference proteome</keyword>
<organism evidence="1 2">
    <name type="scientific">Apilactobacillus xinyiensis</name>
    <dbReference type="NCBI Taxonomy" id="2841032"/>
    <lineage>
        <taxon>Bacteria</taxon>
        <taxon>Bacillati</taxon>
        <taxon>Bacillota</taxon>
        <taxon>Bacilli</taxon>
        <taxon>Lactobacillales</taxon>
        <taxon>Lactobacillaceae</taxon>
        <taxon>Apilactobacillus</taxon>
    </lineage>
</organism>
<evidence type="ECO:0000313" key="2">
    <source>
        <dbReference type="Proteomes" id="UP001522905"/>
    </source>
</evidence>
<evidence type="ECO:0008006" key="3">
    <source>
        <dbReference type="Google" id="ProtNLM"/>
    </source>
</evidence>
<sequence>MSNSISFDGNMMIVEPSSVDKFFSFTNKLTIPFNNIVGATVDKGIINTFKGVKRPGLSISGHKWCGVFQLDNHKSFWNVTNGETPLVITLKNEKYDSLILGVNNAKTFESLINNLL</sequence>
<dbReference type="RefSeq" id="WP_248601749.1">
    <property type="nucleotide sequence ID" value="NZ_CAXMLZ010000002.1"/>
</dbReference>
<proteinExistence type="predicted"/>
<protein>
    <recommendedName>
        <fullName evidence="3">Bacterial Pleckstrin homology domain-containing protein</fullName>
    </recommendedName>
</protein>
<evidence type="ECO:0000313" key="1">
    <source>
        <dbReference type="EMBL" id="MCK8624862.1"/>
    </source>
</evidence>